<reference evidence="3" key="1">
    <citation type="submission" date="2015-05" db="EMBL/GenBank/DDBJ databases">
        <authorList>
            <person name="Fogelqvist Johan"/>
        </authorList>
    </citation>
    <scope>NUCLEOTIDE SEQUENCE [LARGE SCALE GENOMIC DNA]</scope>
</reference>
<sequence>MVSSRDSSLLRSLPWSNPDQNDMHTKATKAAPGPRPMLKPQHTRDRTQL</sequence>
<accession>A0A0G4KMA9</accession>
<evidence type="ECO:0000313" key="3">
    <source>
        <dbReference type="Proteomes" id="UP000044602"/>
    </source>
</evidence>
<dbReference type="EMBL" id="CVQH01002224">
    <property type="protein sequence ID" value="CRK09586.1"/>
    <property type="molecule type" value="Genomic_DNA"/>
</dbReference>
<dbReference type="AlphaFoldDB" id="A0A0G4KMA9"/>
<evidence type="ECO:0000313" key="2">
    <source>
        <dbReference type="EMBL" id="CRK09586.1"/>
    </source>
</evidence>
<feature type="compositionally biased region" description="Low complexity" evidence="1">
    <location>
        <begin position="1"/>
        <end position="13"/>
    </location>
</feature>
<evidence type="ECO:0000256" key="1">
    <source>
        <dbReference type="SAM" id="MobiDB-lite"/>
    </source>
</evidence>
<dbReference type="Proteomes" id="UP000044602">
    <property type="component" value="Unassembled WGS sequence"/>
</dbReference>
<feature type="region of interest" description="Disordered" evidence="1">
    <location>
        <begin position="1"/>
        <end position="49"/>
    </location>
</feature>
<proteinExistence type="predicted"/>
<name>A0A0G4KMA9_VERLO</name>
<protein>
    <submittedName>
        <fullName evidence="2">Uncharacterized protein</fullName>
    </submittedName>
</protein>
<gene>
    <name evidence="2" type="ORF">BN1708_002203</name>
</gene>
<keyword evidence="3" id="KW-1185">Reference proteome</keyword>
<organism evidence="2 3">
    <name type="scientific">Verticillium longisporum</name>
    <name type="common">Verticillium dahliae var. longisporum</name>
    <dbReference type="NCBI Taxonomy" id="100787"/>
    <lineage>
        <taxon>Eukaryota</taxon>
        <taxon>Fungi</taxon>
        <taxon>Dikarya</taxon>
        <taxon>Ascomycota</taxon>
        <taxon>Pezizomycotina</taxon>
        <taxon>Sordariomycetes</taxon>
        <taxon>Hypocreomycetidae</taxon>
        <taxon>Glomerellales</taxon>
        <taxon>Plectosphaerellaceae</taxon>
        <taxon>Verticillium</taxon>
    </lineage>
</organism>